<feature type="transmembrane region" description="Helical" evidence="1">
    <location>
        <begin position="121"/>
        <end position="139"/>
    </location>
</feature>
<feature type="transmembrane region" description="Helical" evidence="1">
    <location>
        <begin position="151"/>
        <end position="180"/>
    </location>
</feature>
<accession>A0A518CXI1</accession>
<evidence type="ECO:0000256" key="1">
    <source>
        <dbReference type="SAM" id="Phobius"/>
    </source>
</evidence>
<dbReference type="RefSeq" id="WP_145184552.1">
    <property type="nucleotide sequence ID" value="NZ_CP036290.1"/>
</dbReference>
<organism evidence="3 4">
    <name type="scientific">Rohdeia mirabilis</name>
    <dbReference type="NCBI Taxonomy" id="2528008"/>
    <lineage>
        <taxon>Bacteria</taxon>
        <taxon>Pseudomonadati</taxon>
        <taxon>Planctomycetota</taxon>
        <taxon>Planctomycetia</taxon>
        <taxon>Planctomycetia incertae sedis</taxon>
        <taxon>Rohdeia</taxon>
    </lineage>
</organism>
<proteinExistence type="predicted"/>
<feature type="transmembrane region" description="Helical" evidence="1">
    <location>
        <begin position="291"/>
        <end position="308"/>
    </location>
</feature>
<feature type="transmembrane region" description="Helical" evidence="1">
    <location>
        <begin position="186"/>
        <end position="203"/>
    </location>
</feature>
<feature type="transmembrane region" description="Helical" evidence="1">
    <location>
        <begin position="210"/>
        <end position="228"/>
    </location>
</feature>
<sequence length="471" mass="49585" precursor="true">MHRQRLRRLAGSVALVLLAVLLAAAPTALDEDGPALVDRLAYANGWPTVWYHAAYLPMGWFFDQVVPGVGALRALQIASAVSAVLALWFVHRAARDLGGSGCLALIALAASPGWWVNGSRVEVHAVQMLGAGLLVWVLARRRDRALRESTTDLVLLAAACAFAVAAHRSNIGLLLAVPLVGAVRSGWRAALPATVVAGVGALAGEWLNALYPFAVQGGSLGGSMWLLSEFHSDFDLEFLMDEIVRPWFPILALVGVALFRRPGREALALGASALPLLLAFAWFAVPTSGGYFAGPLVLVATAAGSTFARGRSLGVVGAALVGVVAAAGLWLGVGTIHGPERAALADVGRARFELASAHLPDGGYVLSVDLSRQTLSGRDDELLEYNLAIDLEALIAADGSTTALVERVMRTAHALHDDGRVLAIDRGWRPLVPFEARIGTCMGELEARFATEFEGVETAEDAPFLVVPAAP</sequence>
<protein>
    <recommendedName>
        <fullName evidence="5">Glycosyltransferase RgtA/B/C/D-like domain-containing protein</fullName>
    </recommendedName>
</protein>
<gene>
    <name evidence="3" type="ORF">Pla163_10360</name>
</gene>
<keyword evidence="1" id="KW-0812">Transmembrane</keyword>
<dbReference type="Proteomes" id="UP000319342">
    <property type="component" value="Chromosome"/>
</dbReference>
<dbReference type="AlphaFoldDB" id="A0A518CXI1"/>
<evidence type="ECO:0000256" key="2">
    <source>
        <dbReference type="SAM" id="SignalP"/>
    </source>
</evidence>
<evidence type="ECO:0000313" key="3">
    <source>
        <dbReference type="EMBL" id="QDU83935.1"/>
    </source>
</evidence>
<feature type="signal peptide" evidence="2">
    <location>
        <begin position="1"/>
        <end position="30"/>
    </location>
</feature>
<dbReference type="EMBL" id="CP036290">
    <property type="protein sequence ID" value="QDU83935.1"/>
    <property type="molecule type" value="Genomic_DNA"/>
</dbReference>
<feature type="transmembrane region" description="Helical" evidence="1">
    <location>
        <begin position="315"/>
        <end position="333"/>
    </location>
</feature>
<name>A0A518CXI1_9BACT</name>
<feature type="chain" id="PRO_5022053881" description="Glycosyltransferase RgtA/B/C/D-like domain-containing protein" evidence="2">
    <location>
        <begin position="31"/>
        <end position="471"/>
    </location>
</feature>
<feature type="transmembrane region" description="Helical" evidence="1">
    <location>
        <begin position="97"/>
        <end position="115"/>
    </location>
</feature>
<feature type="transmembrane region" description="Helical" evidence="1">
    <location>
        <begin position="243"/>
        <end position="259"/>
    </location>
</feature>
<keyword evidence="2" id="KW-0732">Signal</keyword>
<feature type="transmembrane region" description="Helical" evidence="1">
    <location>
        <begin position="70"/>
        <end position="90"/>
    </location>
</feature>
<evidence type="ECO:0000313" key="4">
    <source>
        <dbReference type="Proteomes" id="UP000319342"/>
    </source>
</evidence>
<reference evidence="3 4" key="1">
    <citation type="submission" date="2019-02" db="EMBL/GenBank/DDBJ databases">
        <title>Deep-cultivation of Planctomycetes and their phenomic and genomic characterization uncovers novel biology.</title>
        <authorList>
            <person name="Wiegand S."/>
            <person name="Jogler M."/>
            <person name="Boedeker C."/>
            <person name="Pinto D."/>
            <person name="Vollmers J."/>
            <person name="Rivas-Marin E."/>
            <person name="Kohn T."/>
            <person name="Peeters S.H."/>
            <person name="Heuer A."/>
            <person name="Rast P."/>
            <person name="Oberbeckmann S."/>
            <person name="Bunk B."/>
            <person name="Jeske O."/>
            <person name="Meyerdierks A."/>
            <person name="Storesund J.E."/>
            <person name="Kallscheuer N."/>
            <person name="Luecker S."/>
            <person name="Lage O.M."/>
            <person name="Pohl T."/>
            <person name="Merkel B.J."/>
            <person name="Hornburger P."/>
            <person name="Mueller R.-W."/>
            <person name="Bruemmer F."/>
            <person name="Labrenz M."/>
            <person name="Spormann A.M."/>
            <person name="Op den Camp H."/>
            <person name="Overmann J."/>
            <person name="Amann R."/>
            <person name="Jetten M.S.M."/>
            <person name="Mascher T."/>
            <person name="Medema M.H."/>
            <person name="Devos D.P."/>
            <person name="Kaster A.-K."/>
            <person name="Ovreas L."/>
            <person name="Rohde M."/>
            <person name="Galperin M.Y."/>
            <person name="Jogler C."/>
        </authorList>
    </citation>
    <scope>NUCLEOTIDE SEQUENCE [LARGE SCALE GENOMIC DNA]</scope>
    <source>
        <strain evidence="3 4">Pla163</strain>
    </source>
</reference>
<dbReference type="InterPro" id="IPR021280">
    <property type="entry name" value="TMEM260-like"/>
</dbReference>
<dbReference type="Pfam" id="PF11028">
    <property type="entry name" value="TMEM260-like"/>
    <property type="match status" value="1"/>
</dbReference>
<feature type="transmembrane region" description="Helical" evidence="1">
    <location>
        <begin position="266"/>
        <end position="285"/>
    </location>
</feature>
<evidence type="ECO:0008006" key="5">
    <source>
        <dbReference type="Google" id="ProtNLM"/>
    </source>
</evidence>
<keyword evidence="1" id="KW-0472">Membrane</keyword>
<keyword evidence="4" id="KW-1185">Reference proteome</keyword>
<keyword evidence="1" id="KW-1133">Transmembrane helix</keyword>